<protein>
    <recommendedName>
        <fullName evidence="4">VCBS repeat protein</fullName>
    </recommendedName>
</protein>
<organism evidence="2 3">
    <name type="scientific">Micromonospora taraxaci</name>
    <dbReference type="NCBI Taxonomy" id="1316803"/>
    <lineage>
        <taxon>Bacteria</taxon>
        <taxon>Bacillati</taxon>
        <taxon>Actinomycetota</taxon>
        <taxon>Actinomycetes</taxon>
        <taxon>Micromonosporales</taxon>
        <taxon>Micromonosporaceae</taxon>
        <taxon>Micromonospora</taxon>
    </lineage>
</organism>
<evidence type="ECO:0008006" key="4">
    <source>
        <dbReference type="Google" id="ProtNLM"/>
    </source>
</evidence>
<comment type="caution">
    <text evidence="2">The sequence shown here is derived from an EMBL/GenBank/DDBJ whole genome shotgun (WGS) entry which is preliminary data.</text>
</comment>
<gene>
    <name evidence="2" type="ORF">FHU34_115483</name>
</gene>
<accession>A0A561W8C2</accession>
<dbReference type="InterPro" id="IPR028994">
    <property type="entry name" value="Integrin_alpha_N"/>
</dbReference>
<dbReference type="OrthoDB" id="4332189at2"/>
<evidence type="ECO:0000313" key="2">
    <source>
        <dbReference type="EMBL" id="TWG20089.1"/>
    </source>
</evidence>
<dbReference type="AlphaFoldDB" id="A0A561W8C2"/>
<keyword evidence="3" id="KW-1185">Reference proteome</keyword>
<proteinExistence type="predicted"/>
<evidence type="ECO:0000313" key="3">
    <source>
        <dbReference type="Proteomes" id="UP000317685"/>
    </source>
</evidence>
<dbReference type="RefSeq" id="WP_145785053.1">
    <property type="nucleotide sequence ID" value="NZ_VIWZ01000001.1"/>
</dbReference>
<dbReference type="SUPFAM" id="SSF69318">
    <property type="entry name" value="Integrin alpha N-terminal domain"/>
    <property type="match status" value="1"/>
</dbReference>
<feature type="region of interest" description="Disordered" evidence="1">
    <location>
        <begin position="257"/>
        <end position="314"/>
    </location>
</feature>
<dbReference type="GeneID" id="300130931"/>
<dbReference type="Proteomes" id="UP000317685">
    <property type="component" value="Unassembled WGS sequence"/>
</dbReference>
<dbReference type="EMBL" id="VIWZ01000001">
    <property type="protein sequence ID" value="TWG20089.1"/>
    <property type="molecule type" value="Genomic_DNA"/>
</dbReference>
<reference evidence="2 3" key="1">
    <citation type="submission" date="2019-06" db="EMBL/GenBank/DDBJ databases">
        <title>Sequencing the genomes of 1000 actinobacteria strains.</title>
        <authorList>
            <person name="Klenk H.-P."/>
        </authorList>
    </citation>
    <scope>NUCLEOTIDE SEQUENCE [LARGE SCALE GENOMIC DNA]</scope>
    <source>
        <strain evidence="2 3">DSM 45885</strain>
    </source>
</reference>
<evidence type="ECO:0000256" key="1">
    <source>
        <dbReference type="SAM" id="MobiDB-lite"/>
    </source>
</evidence>
<sequence>MTVPRLLSPFVRTRTRLILTLGVLLAALVAIPLPTPWTDQPRDSALAPMPPAPRDEATAMADALRTGTDVLVETATSATSLTWALPSGHLRTTTHATPQRTKDTAGQWVAVDNTLTRAGTAAGGLTIRPVNAATPVRFSGGSAPDQRDDSATVLTEMDVEGHTIAYTWPGRLPKPVLDGPRALYPEVRPGVDLLLVARDDGGFGQLLIVKNRAAATIQAVSTLTYGLRSDSVIFRRDATTGGVQALDKVSGEEVSSIPSPFAWDSAGRDPEAPDSAPRTSVATPADVLKLSGLVGGEPGARQAQMPTRLDGDGTGDARLHLDAAATGLLTDADVLFPVFLDPTMTSGKQAWATVYSQHPNTNTYNGTNFNSGTTDARVGYDEDTPLRARSFWRMGYDTKIKGAAVTSATFKVLNNHSWQCTAREMQLWRTGAISSGSTWNKQPTWVEEESRRSFAYGYGSSCADDYASFDVKKGAQAAANAGWSNLTFGMRATSESDTITWRKFAVSSAVLTVTYNRPPNEPVNGATSPGGPCVPGPGAGVTVAKTNIVLSANSSDGDGNLKSLRFRFWKNGAAVPAGTVVATTSDGKASLTIPAGNLEDKAVYSWEVSAEDAVGASSSFFPPGTEPCRITIDASAPPAPDVASDVFKRATPDGATWATIKFGETGPITFSASGATSFTYSFESIGAVAVPATNGTATVPNLAPRHAGPTTLHVYAFDTVGNRSARTDYTFYVPPRSTADGPGDTGGDGIPDLLLVDSSGNLRNYAGDAGGELYAWLVGSYTADGKLNPTGHWFDPATGNAALLAKHSDVYPGDGTTDMFVRTPDGGFWIYPGDGYGTFDVDRRLRVLLPPTGVGGTAIPAPSTWTQIKAVGDITGDKLPDLILRAGTAFWTLSGYTGGSFQEATLMEGSAWARREIVNVADIDLDGTPDMLWRNMDNGNMYVRHGKPGSLPGSVNLDSLKTAAASRSGDVSYGTGWSEANISAIISIPDVSGDRIPDFWTRSGTDGMMRIYHPSKTDTGGPVKVVLGDDWRGVKSFG</sequence>
<name>A0A561W8C2_9ACTN</name>
<dbReference type="NCBIfam" id="NF033679">
    <property type="entry name" value="DNRLRE_dom"/>
    <property type="match status" value="1"/>
</dbReference>